<feature type="signal peptide" evidence="1">
    <location>
        <begin position="1"/>
        <end position="20"/>
    </location>
</feature>
<dbReference type="PROSITE" id="PS51257">
    <property type="entry name" value="PROKAR_LIPOPROTEIN"/>
    <property type="match status" value="1"/>
</dbReference>
<dbReference type="NCBIfam" id="NF038041">
    <property type="entry name" value="fim_Mfa1_fam"/>
    <property type="match status" value="1"/>
</dbReference>
<dbReference type="Gene3D" id="1.10.20.150">
    <property type="match status" value="1"/>
</dbReference>
<dbReference type="AlphaFoldDB" id="A0A413V7X3"/>
<accession>A0A413V7X3</accession>
<dbReference type="GO" id="GO:0009418">
    <property type="term" value="C:pilus shaft"/>
    <property type="evidence" value="ECO:0007669"/>
    <property type="project" value="InterPro"/>
</dbReference>
<dbReference type="RefSeq" id="WP_122202287.1">
    <property type="nucleotide sequence ID" value="NZ_CABJFV010000031.1"/>
</dbReference>
<organism evidence="3 4">
    <name type="scientific">Bacteroides nordii</name>
    <dbReference type="NCBI Taxonomy" id="291645"/>
    <lineage>
        <taxon>Bacteria</taxon>
        <taxon>Pseudomonadati</taxon>
        <taxon>Bacteroidota</taxon>
        <taxon>Bacteroidia</taxon>
        <taxon>Bacteroidales</taxon>
        <taxon>Bacteroidaceae</taxon>
        <taxon>Bacteroides</taxon>
    </lineage>
</organism>
<comment type="caution">
    <text evidence="3">The sequence shown here is derived from an EMBL/GenBank/DDBJ whole genome shotgun (WGS) entry which is preliminary data.</text>
</comment>
<dbReference type="EMBL" id="QSGO01000031">
    <property type="protein sequence ID" value="RHB29660.1"/>
    <property type="molecule type" value="Genomic_DNA"/>
</dbReference>
<keyword evidence="1" id="KW-0732">Signal</keyword>
<feature type="chain" id="PRO_5019407897" description="Minor fimbrium subunit Mfa1 C-terminal domain-containing protein" evidence="1">
    <location>
        <begin position="21"/>
        <end position="554"/>
    </location>
</feature>
<gene>
    <name evidence="3" type="ORF">DW888_19695</name>
</gene>
<reference evidence="3 4" key="1">
    <citation type="submission" date="2018-08" db="EMBL/GenBank/DDBJ databases">
        <title>A genome reference for cultivated species of the human gut microbiota.</title>
        <authorList>
            <person name="Zou Y."/>
            <person name="Xue W."/>
            <person name="Luo G."/>
        </authorList>
    </citation>
    <scope>NUCLEOTIDE SEQUENCE [LARGE SCALE GENOMIC DNA]</scope>
    <source>
        <strain evidence="3 4">AM40-30BH</strain>
    </source>
</reference>
<dbReference type="Pfam" id="PF15495">
    <property type="entry name" value="Fimbrillin_C"/>
    <property type="match status" value="1"/>
</dbReference>
<dbReference type="Gene3D" id="2.60.40.3690">
    <property type="match status" value="1"/>
</dbReference>
<proteinExistence type="predicted"/>
<evidence type="ECO:0000313" key="4">
    <source>
        <dbReference type="Proteomes" id="UP000284379"/>
    </source>
</evidence>
<dbReference type="InterPro" id="IPR029140">
    <property type="entry name" value="Mfa1_C"/>
</dbReference>
<dbReference type="InterPro" id="IPR047786">
    <property type="entry name" value="Mfa1_fim"/>
</dbReference>
<evidence type="ECO:0000256" key="1">
    <source>
        <dbReference type="SAM" id="SignalP"/>
    </source>
</evidence>
<evidence type="ECO:0000313" key="3">
    <source>
        <dbReference type="EMBL" id="RHB29660.1"/>
    </source>
</evidence>
<feature type="domain" description="Minor fimbrium subunit Mfa1 C-terminal" evidence="2">
    <location>
        <begin position="470"/>
        <end position="550"/>
    </location>
</feature>
<protein>
    <recommendedName>
        <fullName evidence="2">Minor fimbrium subunit Mfa1 C-terminal domain-containing protein</fullName>
    </recommendedName>
</protein>
<dbReference type="Gene3D" id="2.60.40.2580">
    <property type="match status" value="1"/>
</dbReference>
<evidence type="ECO:0000259" key="2">
    <source>
        <dbReference type="Pfam" id="PF15495"/>
    </source>
</evidence>
<sequence>MKKKNLFMLALASLAFVACSNEDIVPVVEDTDYDVATDPKGDAWVAVGIITPSQSRGLNNPDYQNGTAVESELKKVRAIFFTDDADPKVTADILLTPAQAGVDDATGQPTGSAGTAFKVPGTSKRILIVANPSPNFQNDAANSKWSTDTPYSTVNAALTDKASDISSTNGFMMTNAKGELEPSITAADVTAGLGTLGDPKPLTLYKTDAGAKANPLTINIDRVVAKVRVTITQTSAKADISEAKWVLNTTNKSYYPLSLRTPTWLEQQNVPSGGFRAPFDQYKKGSYRIDPNYTAHPAGSYNVYDENTVDAGATAIPWHTNSTGPESEYCLENTQNQAGNTHDNTTQILVKAKYMPKEYQKADGTTTTTQETNGDWMLIDGGFYTFTTLMDWIERELKYKYLNNHPDPSVITTPLTTAFNKYLEGISQTAVPLPATADDNDITDLMQKFEDTKTDILGVDDRAKTVGVLTYYKGGYSFYKAMIKHDDTSLATNELGEFGVVRNSVYDISVTKFNEPGYPTIPPVTIDPDEDDDLRMSILINVNPWTWYVQEVEF</sequence>
<dbReference type="Proteomes" id="UP000284379">
    <property type="component" value="Unassembled WGS sequence"/>
</dbReference>
<name>A0A413V7X3_9BACE</name>